<dbReference type="Pfam" id="PF01061">
    <property type="entry name" value="ABC2_membrane"/>
    <property type="match status" value="2"/>
</dbReference>
<feature type="transmembrane region" description="Helical" evidence="9">
    <location>
        <begin position="1143"/>
        <end position="1165"/>
    </location>
</feature>
<feature type="transmembrane region" description="Helical" evidence="9">
    <location>
        <begin position="531"/>
        <end position="554"/>
    </location>
</feature>
<dbReference type="Pfam" id="PF06422">
    <property type="entry name" value="PDR_CDR"/>
    <property type="match status" value="1"/>
</dbReference>
<evidence type="ECO:0000256" key="9">
    <source>
        <dbReference type="SAM" id="Phobius"/>
    </source>
</evidence>
<keyword evidence="4 9" id="KW-0812">Transmembrane</keyword>
<name>A0A8H4VYA6_9HELO</name>
<evidence type="ECO:0000259" key="10">
    <source>
        <dbReference type="PROSITE" id="PS50893"/>
    </source>
</evidence>
<evidence type="ECO:0000256" key="5">
    <source>
        <dbReference type="ARBA" id="ARBA00022741"/>
    </source>
</evidence>
<dbReference type="PANTHER" id="PTHR19241">
    <property type="entry name" value="ATP-BINDING CASSETTE TRANSPORTER"/>
    <property type="match status" value="1"/>
</dbReference>
<comment type="caution">
    <text evidence="11">The sequence shown here is derived from an EMBL/GenBank/DDBJ whole genome shotgun (WGS) entry which is preliminary data.</text>
</comment>
<dbReference type="GO" id="GO:0005524">
    <property type="term" value="F:ATP binding"/>
    <property type="evidence" value="ECO:0007669"/>
    <property type="project" value="UniProtKB-KW"/>
</dbReference>
<evidence type="ECO:0000256" key="7">
    <source>
        <dbReference type="ARBA" id="ARBA00022989"/>
    </source>
</evidence>
<evidence type="ECO:0000256" key="3">
    <source>
        <dbReference type="ARBA" id="ARBA00022448"/>
    </source>
</evidence>
<evidence type="ECO:0000256" key="1">
    <source>
        <dbReference type="ARBA" id="ARBA00004141"/>
    </source>
</evidence>
<gene>
    <name evidence="11" type="ORF">G7Y89_g11429</name>
</gene>
<dbReference type="CDD" id="cd03233">
    <property type="entry name" value="ABCG_PDR_domain1"/>
    <property type="match status" value="1"/>
</dbReference>
<comment type="similarity">
    <text evidence="2">Belongs to the ABC transporter superfamily. ABCG family. PDR (TC 3.A.1.205) subfamily.</text>
</comment>
<dbReference type="GO" id="GO:0140359">
    <property type="term" value="F:ABC-type transporter activity"/>
    <property type="evidence" value="ECO:0007669"/>
    <property type="project" value="InterPro"/>
</dbReference>
<evidence type="ECO:0000256" key="6">
    <source>
        <dbReference type="ARBA" id="ARBA00022840"/>
    </source>
</evidence>
<feature type="transmembrane region" description="Helical" evidence="9">
    <location>
        <begin position="1024"/>
        <end position="1045"/>
    </location>
</feature>
<feature type="domain" description="ABC transporter" evidence="10">
    <location>
        <begin position="77"/>
        <end position="328"/>
    </location>
</feature>
<dbReference type="InterPro" id="IPR027417">
    <property type="entry name" value="P-loop_NTPase"/>
</dbReference>
<reference evidence="11 12" key="1">
    <citation type="submission" date="2020-03" db="EMBL/GenBank/DDBJ databases">
        <title>Draft Genome Sequence of Cudoniella acicularis.</title>
        <authorList>
            <person name="Buettner E."/>
            <person name="Kellner H."/>
        </authorList>
    </citation>
    <scope>NUCLEOTIDE SEQUENCE [LARGE SCALE GENOMIC DNA]</scope>
    <source>
        <strain evidence="11 12">DSM 108380</strain>
    </source>
</reference>
<keyword evidence="8 9" id="KW-0472">Membrane</keyword>
<sequence>MKDTEEKAGEPDTEALLLDQATTAAVREYLQLVQTSQHDHIEIAKEGPPRGAIFKDVKVSGGDAGIIYQDTVTTMALRPFHLVRPLFSNQKPAWKEILHGIDGIVNEGEMLLVLGRPGSGCTTLLKTLAGITDSFHGWSGRVTYEGLLIDTIKKKFRGDVVYNAEGDVHFPFLTVLQTLSFAVKMKTLHKIPKRSNQIQSVTNSILRIFGLEDTTSTLIGNDFVAGVSGGERKRVSLAEVLSTHARVTIWDNSTQGLDSSNSVRFGEILHEYSKTGNNIAMAALYQASDDLVGLFDKVTILHEGQQIFFGTIEEAEDYFSSLGFERSKRQSLSEFFISVTETGLRSTKEGWQDRVPRSVDDFVQCWKASTYWASLEKAIVDQQDAALGHDSQMQNDSHEQKKASNKPEVEMQEGYILSRGAQLSATLQRAVARLGGSAFYNTPDTTQGFFSRQGVIFFGILFNTIQTLGEVVTQYARRPIVQKQQGFAMYHPGIDAVSSLISLWPLKIVSVLLFDLVLYFMANLKREPGTFFIFFLFTYFTTLMMSALFRFIAAVNKHEATAMSIVGVLILPLVIYTGYVIPKTSMHPWFKWITYINPLSYSFEALIANEFHGREVICSTLIPSGPAYQNISHQNQVCPVTGSTPGSIYVSGDLYIAASFDYYHSHIWRNFGILIAFFVFFMVAYGLAVEFVPQVEKGRGDVLIWLRHWGSRRNEKSQPAVAPSSADELSDSQGFARLKRSDKSFSWNHLDYDIHVKDGTKTLLTGIHGYVKPGTMTALIGESGAGKTTLLNVLAQRTETGVVRGEILINGKNLGKDFKQQTGFVESQDVHMSESTVRETLRFSAQLRQPLDVSDKEKNEYVEEIIKVLEMQDYADAVIGVPGSGLNLEQRKRMTVGIELVAKPSLIFLDEPTSGLDSQSSWSIILCLRKLADSGQAILCTIHQPNILRVMGSQVENTEWADIWQNSDEAKVVEQDLASLGAPKQPSKEKDAKQDSSSISKTSLFHQYQLVQTRSFQFYWRSPVYIHGKVILNLAAGLFLGFTYFQEKNSAQGLQNKMFATFSSLILSAPLMNQIQPRFFQVRDLYKSREEPSKMYHWSIFAITLIITEMITNLITGTLYFIPWFFAVGFSHNFQGNRGRSAYMWIMFMMYELWVSTFALLIAALAPNAQIGTLLIPMSFVFVALFCGVLQPLSQLVQFWHFVHYASPFTWLIEYVSSQFPTFQPSSSELTSQNKGPLHHRPP</sequence>
<feature type="transmembrane region" description="Helical" evidence="9">
    <location>
        <begin position="671"/>
        <end position="689"/>
    </location>
</feature>
<dbReference type="PROSITE" id="PS50893">
    <property type="entry name" value="ABC_TRANSPORTER_2"/>
    <property type="match status" value="2"/>
</dbReference>
<dbReference type="GO" id="GO:0016020">
    <property type="term" value="C:membrane"/>
    <property type="evidence" value="ECO:0007669"/>
    <property type="project" value="UniProtKB-SubCell"/>
</dbReference>
<proteinExistence type="inferred from homology"/>
<dbReference type="OrthoDB" id="245989at2759"/>
<feature type="transmembrane region" description="Helical" evidence="9">
    <location>
        <begin position="1095"/>
        <end position="1122"/>
    </location>
</feature>
<evidence type="ECO:0000313" key="11">
    <source>
        <dbReference type="EMBL" id="KAF4626727.1"/>
    </source>
</evidence>
<dbReference type="Proteomes" id="UP000566819">
    <property type="component" value="Unassembled WGS sequence"/>
</dbReference>
<keyword evidence="3" id="KW-0813">Transport</keyword>
<keyword evidence="12" id="KW-1185">Reference proteome</keyword>
<evidence type="ECO:0000313" key="12">
    <source>
        <dbReference type="Proteomes" id="UP000566819"/>
    </source>
</evidence>
<dbReference type="InterPro" id="IPR003593">
    <property type="entry name" value="AAA+_ATPase"/>
</dbReference>
<dbReference type="EMBL" id="JAAMPI010001095">
    <property type="protein sequence ID" value="KAF4626727.1"/>
    <property type="molecule type" value="Genomic_DNA"/>
</dbReference>
<feature type="transmembrane region" description="Helical" evidence="9">
    <location>
        <begin position="560"/>
        <end position="581"/>
    </location>
</feature>
<comment type="subcellular location">
    <subcellularLocation>
        <location evidence="1">Membrane</location>
        <topology evidence="1">Multi-pass membrane protein</topology>
    </subcellularLocation>
</comment>
<evidence type="ECO:0000256" key="8">
    <source>
        <dbReference type="ARBA" id="ARBA00023136"/>
    </source>
</evidence>
<dbReference type="InterPro" id="IPR003439">
    <property type="entry name" value="ABC_transporter-like_ATP-bd"/>
</dbReference>
<dbReference type="SMART" id="SM00382">
    <property type="entry name" value="AAA"/>
    <property type="match status" value="2"/>
</dbReference>
<dbReference type="Pfam" id="PF00005">
    <property type="entry name" value="ABC_tran"/>
    <property type="match status" value="2"/>
</dbReference>
<dbReference type="PROSITE" id="PS00211">
    <property type="entry name" value="ABC_TRANSPORTER_1"/>
    <property type="match status" value="1"/>
</dbReference>
<dbReference type="InterPro" id="IPR017871">
    <property type="entry name" value="ABC_transporter-like_CS"/>
</dbReference>
<dbReference type="InterPro" id="IPR034001">
    <property type="entry name" value="ABCG_PDR_1"/>
</dbReference>
<dbReference type="InterPro" id="IPR010929">
    <property type="entry name" value="PDR_CDR_ABC"/>
</dbReference>
<keyword evidence="7 9" id="KW-1133">Transmembrane helix</keyword>
<dbReference type="SUPFAM" id="SSF52540">
    <property type="entry name" value="P-loop containing nucleoside triphosphate hydrolases"/>
    <property type="match status" value="2"/>
</dbReference>
<feature type="transmembrane region" description="Helical" evidence="9">
    <location>
        <begin position="1057"/>
        <end position="1075"/>
    </location>
</feature>
<feature type="transmembrane region" description="Helical" evidence="9">
    <location>
        <begin position="1171"/>
        <end position="1190"/>
    </location>
</feature>
<dbReference type="GO" id="GO:0016887">
    <property type="term" value="F:ATP hydrolysis activity"/>
    <property type="evidence" value="ECO:0007669"/>
    <property type="project" value="InterPro"/>
</dbReference>
<keyword evidence="6" id="KW-0067">ATP-binding</keyword>
<evidence type="ECO:0000256" key="4">
    <source>
        <dbReference type="ARBA" id="ARBA00022692"/>
    </source>
</evidence>
<feature type="domain" description="ABC transporter" evidence="10">
    <location>
        <begin position="738"/>
        <end position="985"/>
    </location>
</feature>
<keyword evidence="5" id="KW-0547">Nucleotide-binding</keyword>
<feature type="transmembrane region" description="Helical" evidence="9">
    <location>
        <begin position="504"/>
        <end position="524"/>
    </location>
</feature>
<accession>A0A8H4VYA6</accession>
<dbReference type="Gene3D" id="3.40.50.300">
    <property type="entry name" value="P-loop containing nucleotide triphosphate hydrolases"/>
    <property type="match status" value="2"/>
</dbReference>
<dbReference type="FunFam" id="3.40.50.300:FF:000054">
    <property type="entry name" value="ABC multidrug transporter atrF"/>
    <property type="match status" value="1"/>
</dbReference>
<organism evidence="11 12">
    <name type="scientific">Cudoniella acicularis</name>
    <dbReference type="NCBI Taxonomy" id="354080"/>
    <lineage>
        <taxon>Eukaryota</taxon>
        <taxon>Fungi</taxon>
        <taxon>Dikarya</taxon>
        <taxon>Ascomycota</taxon>
        <taxon>Pezizomycotina</taxon>
        <taxon>Leotiomycetes</taxon>
        <taxon>Helotiales</taxon>
        <taxon>Tricladiaceae</taxon>
        <taxon>Cudoniella</taxon>
    </lineage>
</organism>
<dbReference type="InterPro" id="IPR013525">
    <property type="entry name" value="ABC2_TM"/>
</dbReference>
<dbReference type="CDD" id="cd03232">
    <property type="entry name" value="ABCG_PDR_domain2"/>
    <property type="match status" value="1"/>
</dbReference>
<dbReference type="AlphaFoldDB" id="A0A8H4VYA6"/>
<evidence type="ECO:0000256" key="2">
    <source>
        <dbReference type="ARBA" id="ARBA00006012"/>
    </source>
</evidence>
<protein>
    <recommendedName>
        <fullName evidence="10">ABC transporter domain-containing protein</fullName>
    </recommendedName>
</protein>
<dbReference type="InterPro" id="IPR034003">
    <property type="entry name" value="ABCG_PDR_2"/>
</dbReference>